<comment type="subcellular location">
    <subcellularLocation>
        <location evidence="1 7">Cell outer membrane</location>
        <topology evidence="1 7">Multi-pass membrane protein</topology>
    </subcellularLocation>
</comment>
<evidence type="ECO:0000259" key="8">
    <source>
        <dbReference type="Pfam" id="PF07715"/>
    </source>
</evidence>
<dbReference type="PROSITE" id="PS52016">
    <property type="entry name" value="TONB_DEPENDENT_REC_3"/>
    <property type="match status" value="1"/>
</dbReference>
<dbReference type="OrthoDB" id="9768177at2"/>
<dbReference type="InterPro" id="IPR023997">
    <property type="entry name" value="TonB-dep_OMP_SusC/RagA_CS"/>
</dbReference>
<dbReference type="SUPFAM" id="SSF56935">
    <property type="entry name" value="Porins"/>
    <property type="match status" value="1"/>
</dbReference>
<name>A0A7L4ZRE1_9FLAO</name>
<keyword evidence="3 7" id="KW-1134">Transmembrane beta strand</keyword>
<keyword evidence="2 7" id="KW-0813">Transport</keyword>
<evidence type="ECO:0000313" key="10">
    <source>
        <dbReference type="Proteomes" id="UP000464657"/>
    </source>
</evidence>
<keyword evidence="4 7" id="KW-0812">Transmembrane</keyword>
<dbReference type="InterPro" id="IPR039426">
    <property type="entry name" value="TonB-dep_rcpt-like"/>
</dbReference>
<keyword evidence="10" id="KW-1185">Reference proteome</keyword>
<feature type="domain" description="TonB-dependent receptor plug" evidence="8">
    <location>
        <begin position="125"/>
        <end position="232"/>
    </location>
</feature>
<dbReference type="Pfam" id="PF07715">
    <property type="entry name" value="Plug"/>
    <property type="match status" value="1"/>
</dbReference>
<accession>A0A7L4ZRE1</accession>
<dbReference type="Gene3D" id="2.170.130.10">
    <property type="entry name" value="TonB-dependent receptor, plug domain"/>
    <property type="match status" value="1"/>
</dbReference>
<reference evidence="9 10" key="1">
    <citation type="journal article" date="2013" name="Int. J. Syst. Evol. Microbiol.">
        <title>Kordia antarctica sp. nov., isolated from Antarctic seawater.</title>
        <authorList>
            <person name="Baek K."/>
            <person name="Choi A."/>
            <person name="Kang I."/>
            <person name="Lee K."/>
            <person name="Cho J.C."/>
        </authorList>
    </citation>
    <scope>NUCLEOTIDE SEQUENCE [LARGE SCALE GENOMIC DNA]</scope>
    <source>
        <strain evidence="9 10">IMCC3317</strain>
    </source>
</reference>
<dbReference type="InterPro" id="IPR036942">
    <property type="entry name" value="Beta-barrel_TonB_sf"/>
</dbReference>
<comment type="similarity">
    <text evidence="7">Belongs to the TonB-dependent receptor family.</text>
</comment>
<dbReference type="InterPro" id="IPR037066">
    <property type="entry name" value="Plug_dom_sf"/>
</dbReference>
<dbReference type="KEGG" id="kan:IMCC3317_46730"/>
<evidence type="ECO:0000256" key="2">
    <source>
        <dbReference type="ARBA" id="ARBA00022448"/>
    </source>
</evidence>
<evidence type="ECO:0000313" key="9">
    <source>
        <dbReference type="EMBL" id="QHI39268.1"/>
    </source>
</evidence>
<dbReference type="AlphaFoldDB" id="A0A7L4ZRE1"/>
<dbReference type="NCBIfam" id="TIGR04057">
    <property type="entry name" value="SusC_RagA_signa"/>
    <property type="match status" value="1"/>
</dbReference>
<evidence type="ECO:0000256" key="1">
    <source>
        <dbReference type="ARBA" id="ARBA00004571"/>
    </source>
</evidence>
<evidence type="ECO:0000256" key="5">
    <source>
        <dbReference type="ARBA" id="ARBA00023136"/>
    </source>
</evidence>
<sequence length="1028" mass="112240">MKNKQSINQESSARRLVLLILMIFSISFSGYAQTITGVKGNVTTAEDGLPIPGVSVVIKGTTTGVATDFDGNYTIKAKLGDILEFTYTGLKSQTVTVTSGTLNIAMAEDAESLDQVIVVGYGSVKKKEVTGAVARIKSEDIEQFVSSDIASRLQGQIAGVSVSSSSGEPGEAASIQIRGITSLSGTNTPLFVVNGIPQIGDPGLSANEIQTIDILKDAASTAVYGSRGAAGVVLITTKSGKDGKMSVDFDYNYGQQFLGVGTPLMNTEDQLFYEINTANYFGGFDPVTVNNPEWLGNDNTFDEYVLVDAAEVKTYNLNLSGGTEKFSYNASGSLFDQDGSLVNSNFKRYNGRISAQYNTDNWKINASIATTNENRRRASAGLIITASRYRPYFPEIDPNSDVVFDNGDGGTRTPSIALGQALKRKDDSNRDRTNINLGIRRKIVENLDFITNVGSSITNDSRDIFRPRFDLVDVDNGEITTDPTLSGISATHTRTTKFSWDAGLDFKKQFGKHSVSAQAVVTLEEDNNKTFLASIEGVSNNSITVLNGGTLNENVGSGFNYTTKRVGTLGRIQYNYDGKYIISALARYDGSSRFGREVRWGTFPSVAVAWNVSSEPFWKPLKTVVNNFKIRLSHGQVGNDSFSDYEFASTIAPFADYIFDENDGSVDFGSAIRSYANRDIKWETSISNNIGVDISLFKNKVTITADYYNTKKEDMLFPVTLPGSSGAVYDSNLILNVGNMTNKGLELAVNYRGAIGKSKFRIGATFTTNDNEITKVAGDGIIYNGNSSLISGDTDTYATTVIAEGYEAGAFFLHETNGTIKTQEELDIYRQFPSRANAELGDLKYVDANGDGNITTEDRTYHGSGLADFEYGINLRWEVGRFDFSMNWFGTSGAEILNGNKAAMYGWQRHQDLVNQWTPDNPTSNIPSFRGRGREHPNYAGTTDYWLENGDYLRLKQATLGFLLPNDACNKIGLSKLRIYLTAQNPITFTGYDGYDPEVGNNNVARRGIDQSRYPISATYSLGVKLSF</sequence>
<dbReference type="Pfam" id="PF13715">
    <property type="entry name" value="CarbopepD_reg_2"/>
    <property type="match status" value="1"/>
</dbReference>
<gene>
    <name evidence="9" type="primary">susC_26</name>
    <name evidence="9" type="ORF">IMCC3317_46730</name>
</gene>
<protein>
    <submittedName>
        <fullName evidence="9">TonB-dependent receptor SusC</fullName>
    </submittedName>
</protein>
<keyword evidence="9" id="KW-0675">Receptor</keyword>
<dbReference type="InterPro" id="IPR008969">
    <property type="entry name" value="CarboxyPept-like_regulatory"/>
</dbReference>
<dbReference type="SUPFAM" id="SSF49464">
    <property type="entry name" value="Carboxypeptidase regulatory domain-like"/>
    <property type="match status" value="1"/>
</dbReference>
<dbReference type="Proteomes" id="UP000464657">
    <property type="component" value="Chromosome"/>
</dbReference>
<keyword evidence="5 7" id="KW-0472">Membrane</keyword>
<dbReference type="EMBL" id="CP019288">
    <property type="protein sequence ID" value="QHI39268.1"/>
    <property type="molecule type" value="Genomic_DNA"/>
</dbReference>
<dbReference type="NCBIfam" id="TIGR04056">
    <property type="entry name" value="OMP_RagA_SusC"/>
    <property type="match status" value="1"/>
</dbReference>
<evidence type="ECO:0000256" key="4">
    <source>
        <dbReference type="ARBA" id="ARBA00022692"/>
    </source>
</evidence>
<dbReference type="Gene3D" id="2.40.170.20">
    <property type="entry name" value="TonB-dependent receptor, beta-barrel domain"/>
    <property type="match status" value="1"/>
</dbReference>
<dbReference type="GO" id="GO:0009279">
    <property type="term" value="C:cell outer membrane"/>
    <property type="evidence" value="ECO:0007669"/>
    <property type="project" value="UniProtKB-SubCell"/>
</dbReference>
<evidence type="ECO:0000256" key="7">
    <source>
        <dbReference type="PROSITE-ProRule" id="PRU01360"/>
    </source>
</evidence>
<dbReference type="RefSeq" id="WP_160131756.1">
    <property type="nucleotide sequence ID" value="NZ_CP019288.1"/>
</dbReference>
<dbReference type="InterPro" id="IPR012910">
    <property type="entry name" value="Plug_dom"/>
</dbReference>
<organism evidence="9 10">
    <name type="scientific">Kordia antarctica</name>
    <dbReference type="NCBI Taxonomy" id="1218801"/>
    <lineage>
        <taxon>Bacteria</taxon>
        <taxon>Pseudomonadati</taxon>
        <taxon>Bacteroidota</taxon>
        <taxon>Flavobacteriia</taxon>
        <taxon>Flavobacteriales</taxon>
        <taxon>Flavobacteriaceae</taxon>
        <taxon>Kordia</taxon>
    </lineage>
</organism>
<evidence type="ECO:0000256" key="6">
    <source>
        <dbReference type="ARBA" id="ARBA00023237"/>
    </source>
</evidence>
<evidence type="ECO:0000256" key="3">
    <source>
        <dbReference type="ARBA" id="ARBA00022452"/>
    </source>
</evidence>
<keyword evidence="6 7" id="KW-0998">Cell outer membrane</keyword>
<dbReference type="Gene3D" id="2.60.40.1120">
    <property type="entry name" value="Carboxypeptidase-like, regulatory domain"/>
    <property type="match status" value="1"/>
</dbReference>
<dbReference type="InterPro" id="IPR023996">
    <property type="entry name" value="TonB-dep_OMP_SusC/RagA"/>
</dbReference>
<proteinExistence type="inferred from homology"/>